<organism evidence="1 2">
    <name type="scientific">Meloidogyne incognita</name>
    <name type="common">Southern root-knot nematode worm</name>
    <name type="synonym">Oxyuris incognita</name>
    <dbReference type="NCBI Taxonomy" id="6306"/>
    <lineage>
        <taxon>Eukaryota</taxon>
        <taxon>Metazoa</taxon>
        <taxon>Ecdysozoa</taxon>
        <taxon>Nematoda</taxon>
        <taxon>Chromadorea</taxon>
        <taxon>Rhabditida</taxon>
        <taxon>Tylenchina</taxon>
        <taxon>Tylenchomorpha</taxon>
        <taxon>Tylenchoidea</taxon>
        <taxon>Meloidogynidae</taxon>
        <taxon>Meloidogyninae</taxon>
        <taxon>Meloidogyne</taxon>
        <taxon>Meloidogyne incognita group</taxon>
    </lineage>
</organism>
<name>A0A914LVS3_MELIC</name>
<dbReference type="WBParaSite" id="Minc3s00948g19194">
    <property type="protein sequence ID" value="Minc3s00948g19194"/>
    <property type="gene ID" value="Minc3s00948g19194"/>
</dbReference>
<dbReference type="AlphaFoldDB" id="A0A914LVS3"/>
<reference evidence="2" key="1">
    <citation type="submission" date="2022-11" db="UniProtKB">
        <authorList>
            <consortium name="WormBaseParasite"/>
        </authorList>
    </citation>
    <scope>IDENTIFICATION</scope>
</reference>
<proteinExistence type="predicted"/>
<accession>A0A914LVS3</accession>
<evidence type="ECO:0000313" key="2">
    <source>
        <dbReference type="WBParaSite" id="Minc3s00948g19194"/>
    </source>
</evidence>
<sequence length="259" mass="29860">MIFKKSFYLIFLLIFIFKLLPSFYCFKGICEVLKLTDVGESTNDGCSTVPYAVKYTDRCCIKLNCKTLGMMEVGSPDDNGKCEDGAQFVNNQCCDIPPCTKNQMEDIGRGMEGVCDGENTKYIDGRCCVEKKEPPPTTTTTPSTTTPLGLYVNGRFFMNCKDKQSDKFCQNNINICMQRNVRRRNWRNRGRIIIDKQYMAFHCCNSCRLEFKDFLPTLYEARNNNNAYDYNNDYVDDDGYGYNDGYNNNGYRGNGRRNW</sequence>
<dbReference type="Proteomes" id="UP000887563">
    <property type="component" value="Unplaced"/>
</dbReference>
<keyword evidence="1" id="KW-1185">Reference proteome</keyword>
<evidence type="ECO:0000313" key="1">
    <source>
        <dbReference type="Proteomes" id="UP000887563"/>
    </source>
</evidence>
<protein>
    <submittedName>
        <fullName evidence="2">Uncharacterized protein</fullName>
    </submittedName>
</protein>